<dbReference type="EMBL" id="BARU01029118">
    <property type="protein sequence ID" value="GAH63500.1"/>
    <property type="molecule type" value="Genomic_DNA"/>
</dbReference>
<name>X1I2I9_9ZZZZ</name>
<protein>
    <submittedName>
        <fullName evidence="1">Uncharacterized protein</fullName>
    </submittedName>
</protein>
<organism evidence="1">
    <name type="scientific">marine sediment metagenome</name>
    <dbReference type="NCBI Taxonomy" id="412755"/>
    <lineage>
        <taxon>unclassified sequences</taxon>
        <taxon>metagenomes</taxon>
        <taxon>ecological metagenomes</taxon>
    </lineage>
</organism>
<comment type="caution">
    <text evidence="1">The sequence shown here is derived from an EMBL/GenBank/DDBJ whole genome shotgun (WGS) entry which is preliminary data.</text>
</comment>
<accession>X1I2I9</accession>
<dbReference type="AlphaFoldDB" id="X1I2I9"/>
<proteinExistence type="predicted"/>
<reference evidence="1" key="1">
    <citation type="journal article" date="2014" name="Front. Microbiol.">
        <title>High frequency of phylogenetically diverse reductive dehalogenase-homologous genes in deep subseafloor sedimentary metagenomes.</title>
        <authorList>
            <person name="Kawai M."/>
            <person name="Futagami T."/>
            <person name="Toyoda A."/>
            <person name="Takaki Y."/>
            <person name="Nishi S."/>
            <person name="Hori S."/>
            <person name="Arai W."/>
            <person name="Tsubouchi T."/>
            <person name="Morono Y."/>
            <person name="Uchiyama I."/>
            <person name="Ito T."/>
            <person name="Fujiyama A."/>
            <person name="Inagaki F."/>
            <person name="Takami H."/>
        </authorList>
    </citation>
    <scope>NUCLEOTIDE SEQUENCE</scope>
    <source>
        <strain evidence="1">Expedition CK06-06</strain>
    </source>
</reference>
<gene>
    <name evidence="1" type="ORF">S03H2_46391</name>
</gene>
<feature type="non-terminal residue" evidence="1">
    <location>
        <position position="53"/>
    </location>
</feature>
<evidence type="ECO:0000313" key="1">
    <source>
        <dbReference type="EMBL" id="GAH63500.1"/>
    </source>
</evidence>
<sequence length="53" mass="6066">MEYYKYFKITGAANTTTYDDGLTSSQEAPKRLKSVLVNVNIHDGNKIQGWLER</sequence>